<dbReference type="HOGENOM" id="CLU_301270_0_0_1"/>
<organism evidence="1 2">
    <name type="scientific">Aureobasidium pullulans EXF-150</name>
    <dbReference type="NCBI Taxonomy" id="1043002"/>
    <lineage>
        <taxon>Eukaryota</taxon>
        <taxon>Fungi</taxon>
        <taxon>Dikarya</taxon>
        <taxon>Ascomycota</taxon>
        <taxon>Pezizomycotina</taxon>
        <taxon>Dothideomycetes</taxon>
        <taxon>Dothideomycetidae</taxon>
        <taxon>Dothideales</taxon>
        <taxon>Saccotheciaceae</taxon>
        <taxon>Aureobasidium</taxon>
    </lineage>
</organism>
<reference evidence="1 2" key="1">
    <citation type="journal article" date="2014" name="BMC Genomics">
        <title>Genome sequencing of four Aureobasidium pullulans varieties: biotechnological potential, stress tolerance, and description of new species.</title>
        <authorList>
            <person name="Gostin Ar C."/>
            <person name="Ohm R.A."/>
            <person name="Kogej T."/>
            <person name="Sonjak S."/>
            <person name="Turk M."/>
            <person name="Zajc J."/>
            <person name="Zalar P."/>
            <person name="Grube M."/>
            <person name="Sun H."/>
            <person name="Han J."/>
            <person name="Sharma A."/>
            <person name="Chiniquy J."/>
            <person name="Ngan C.Y."/>
            <person name="Lipzen A."/>
            <person name="Barry K."/>
            <person name="Grigoriev I.V."/>
            <person name="Gunde-Cimerman N."/>
        </authorList>
    </citation>
    <scope>NUCLEOTIDE SEQUENCE [LARGE SCALE GENOMIC DNA]</scope>
    <source>
        <strain evidence="1 2">EXF-150</strain>
    </source>
</reference>
<dbReference type="RefSeq" id="XP_029761340.1">
    <property type="nucleotide sequence ID" value="XM_029909785.1"/>
</dbReference>
<dbReference type="AlphaFoldDB" id="A0A074XI32"/>
<protein>
    <submittedName>
        <fullName evidence="1">Uncharacterized protein</fullName>
    </submittedName>
</protein>
<dbReference type="EMBL" id="KL584981">
    <property type="protein sequence ID" value="KEQ85153.1"/>
    <property type="molecule type" value="Genomic_DNA"/>
</dbReference>
<proteinExistence type="predicted"/>
<keyword evidence="2" id="KW-1185">Reference proteome</keyword>
<name>A0A074XI32_AURPU</name>
<evidence type="ECO:0000313" key="1">
    <source>
        <dbReference type="EMBL" id="KEQ85153.1"/>
    </source>
</evidence>
<evidence type="ECO:0000313" key="2">
    <source>
        <dbReference type="Proteomes" id="UP000030706"/>
    </source>
</evidence>
<accession>A0A074XI32</accession>
<sequence>MELDDHGGRNHQLLENHLKLYPITRKIMGKDGLPVKTRNGKHKTVEVMAWKIVVKDMNHLASPALRPFRIPVHGVIGSTRVTRIRDGVKVIDREHTFHFGEDCCLTEDICPTIEQARNLGNIVCKMLNKYPHDLFKDVKEWDQMKGGCLKMSRVLIEVASLVYWNPRIDFASFPFDWCHHSTDHVGLYHSPLFGSDANSRIFAFYPNKDDRFRRALRMKPEDMDAPAIHEFLDKRMPDNFWFSGDWESDTLTEAGQACLRLKGYIVYATVGMCTDVDQMRKFVDDLRDRFLLQPKKSQSQALHYQNMYTTTTFTDTGHAVIDWSEQVYKKLSPTNLVRDLTATTGDSLLAAEFYEMDSSLHAWALEQGLVALKQFHDLLNAIQTVLSAADKVNTGQVSLERVKENYCHCNTEQLRRETYHVCMDCNDTYTCSTMRIDPMGQFLCRDCVLNSAFVEEGLFVDTRSLHGVAFATLDTQATLGVLFDEVIIRKRQRLLDAFLERGAVVNPSERPDFAGSFMFLQEDVDKPAAQGFGYVDAEDVFQGKATDDKIPQEQLPNTKPIILYFPAVPKRARVHRVEMNREDLFDEAHDDPNVIVNPRCIPQGLGTFTYLQPGELQLDEREARKLGLEDARATTDARIAAYLKTDSKTEYPFGEIPTVLWTAIEGSINPRFEPEGPGHWRYLTFDDAEKAHKSQGRKLTAAEYYDGQSWQKESKPARVVWVPLDPMVELVEKCNSLQQCLVECLEENAASAVAADPDSDPMDLIPNNSIELDSLMYRLEDVTKKLANLPSDTQSVAHPNMATSDVLLTMRDQAEVIARLRRGVRHISTISTVSHPPTPTELEQLRVDNAKLVGDNARHLETIDRYRKNERHASTASTVSNSDEQLLSDQQRIDELLREKEEFATAHEAQLVANEDALLKRFYAIIDQMTGEQAIAADATIAHDSTPIQVHQLRDQLEASRQENGRLKLALLRDQTFAEAVRRAQAKHDSRT</sequence>
<gene>
    <name evidence="1" type="ORF">M438DRAFT_405445</name>
</gene>
<dbReference type="GeneID" id="40752091"/>
<dbReference type="STRING" id="1043002.A0A074XI32"/>
<dbReference type="Proteomes" id="UP000030706">
    <property type="component" value="Unassembled WGS sequence"/>
</dbReference>